<reference evidence="2 3" key="1">
    <citation type="journal article" date="2004" name="J. Bacteriol.">
        <title>Complete genome sequence of the genetically tractable hydrogenotrophic methanogen Methanococcus maripaludis.</title>
        <authorList>
            <person name="Hendrickson E.L."/>
            <person name="Kaul R."/>
            <person name="Zhou Y."/>
            <person name="Bovee D."/>
            <person name="Chapman P."/>
            <person name="Chung J."/>
            <person name="Conway de Macario E."/>
            <person name="Dodsworth J.A."/>
            <person name="Gillett W."/>
            <person name="Graham D.E."/>
            <person name="Hackett M."/>
            <person name="Haydock A.K."/>
            <person name="Kang A."/>
            <person name="Land M.L."/>
            <person name="Levy R."/>
            <person name="Lie T.J."/>
            <person name="Major T.A."/>
            <person name="Moore B.C."/>
            <person name="Porat I."/>
            <person name="Palmeiri A."/>
            <person name="Rouse G."/>
            <person name="Saenphimmachak C."/>
            <person name="Soll D."/>
            <person name="Van Dien S."/>
            <person name="Wang T."/>
            <person name="Whitman W.B."/>
            <person name="Xia Q."/>
            <person name="Zhang Y."/>
            <person name="Larimer F.W."/>
            <person name="Olson M.V."/>
            <person name="Leigh J.A."/>
        </authorList>
    </citation>
    <scope>NUCLEOTIDE SEQUENCE [LARGE SCALE GENOMIC DNA]</scope>
    <source>
        <strain evidence="3">S2 / LL</strain>
    </source>
</reference>
<dbReference type="Proteomes" id="UP000000590">
    <property type="component" value="Chromosome"/>
</dbReference>
<keyword evidence="3" id="KW-1185">Reference proteome</keyword>
<gene>
    <name evidence="2" type="ordered locus">MMP0218</name>
</gene>
<keyword evidence="1" id="KW-0812">Transmembrane</keyword>
<dbReference type="EMBL" id="BX950229">
    <property type="protein sequence ID" value="CAF29774.1"/>
    <property type="molecule type" value="Genomic_DNA"/>
</dbReference>
<evidence type="ECO:0000313" key="2">
    <source>
        <dbReference type="EMBL" id="CAF29774.1"/>
    </source>
</evidence>
<dbReference type="AlphaFoldDB" id="Q6M0Q1"/>
<dbReference type="STRING" id="267377.MMP0218"/>
<dbReference type="KEGG" id="mmp:MMP0218"/>
<feature type="transmembrane region" description="Helical" evidence="1">
    <location>
        <begin position="38"/>
        <end position="57"/>
    </location>
</feature>
<name>Q6M0Q1_METMP</name>
<dbReference type="EnsemblBacteria" id="CAF29774">
    <property type="protein sequence ID" value="CAF29774"/>
    <property type="gene ID" value="MMP0218"/>
</dbReference>
<keyword evidence="1" id="KW-0472">Membrane</keyword>
<evidence type="ECO:0000256" key="1">
    <source>
        <dbReference type="SAM" id="Phobius"/>
    </source>
</evidence>
<proteinExistence type="predicted"/>
<dbReference type="eggNOG" id="arCOG03165">
    <property type="taxonomic scope" value="Archaea"/>
</dbReference>
<protein>
    <submittedName>
        <fullName evidence="2">Uncharacterized protein</fullName>
    </submittedName>
</protein>
<evidence type="ECO:0000313" key="3">
    <source>
        <dbReference type="Proteomes" id="UP000000590"/>
    </source>
</evidence>
<sequence>MLYIIFYIRILKINNYNFIKKLKNSIQAITMKTKQHKIFWISALVASILMYIVQYAVFNDYLGIINSFFGKIAFVPIQVFLITVVISGILSDMEKSSRLEKLNILIGTFFSETGTKSLKYFSKIDSRIEEIGSKLKVTDSWVDEDFKNALNYAKDRDYTLNASKEDIIEIYEFLSKNKEFLMRLLENPNLMEHEHFTELLRAVFHLLEELESRENLHESSDNDIMHLNGDMVRSYRLITIEWVNYMKYLKNNYPYLFSLAMRRNPFDKSAKTSLK</sequence>
<dbReference type="HOGENOM" id="CLU_087537_0_0_2"/>
<accession>Q6M0Q1</accession>
<dbReference type="PATRIC" id="fig|267377.15.peg.221"/>
<keyword evidence="1" id="KW-1133">Transmembrane helix</keyword>
<feature type="transmembrane region" description="Helical" evidence="1">
    <location>
        <begin position="69"/>
        <end position="91"/>
    </location>
</feature>
<organism evidence="3">
    <name type="scientific">Methanococcus maripaludis (strain DSM 14266 / JCM 13030 / NBRC 101832 / S2 / LL)</name>
    <dbReference type="NCBI Taxonomy" id="267377"/>
    <lineage>
        <taxon>Archaea</taxon>
        <taxon>Methanobacteriati</taxon>
        <taxon>Methanobacteriota</taxon>
        <taxon>Methanomada group</taxon>
        <taxon>Methanococci</taxon>
        <taxon>Methanococcales</taxon>
        <taxon>Methanococcaceae</taxon>
        <taxon>Methanococcus</taxon>
    </lineage>
</organism>